<gene>
    <name evidence="2" type="ORF">B5G17_03950</name>
</gene>
<reference evidence="3" key="1">
    <citation type="submission" date="2017-04" db="EMBL/GenBank/DDBJ databases">
        <title>Function of individual gut microbiota members based on whole genome sequencing of pure cultures obtained from chicken caecum.</title>
        <authorList>
            <person name="Medvecky M."/>
            <person name="Cejkova D."/>
            <person name="Polansky O."/>
            <person name="Karasova D."/>
            <person name="Kubasova T."/>
            <person name="Cizek A."/>
            <person name="Rychlik I."/>
        </authorList>
    </citation>
    <scope>NUCLEOTIDE SEQUENCE [LARGE SCALE GENOMIC DNA]</scope>
    <source>
        <strain evidence="3">An67</strain>
    </source>
</reference>
<proteinExistence type="predicted"/>
<dbReference type="AlphaFoldDB" id="A0A1Y3V765"/>
<dbReference type="EMBL" id="NFHS01000002">
    <property type="protein sequence ID" value="OUN56455.1"/>
    <property type="molecule type" value="Genomic_DNA"/>
</dbReference>
<evidence type="ECO:0000259" key="1">
    <source>
        <dbReference type="PROSITE" id="PS51934"/>
    </source>
</evidence>
<evidence type="ECO:0000313" key="2">
    <source>
        <dbReference type="EMBL" id="OUN56455.1"/>
    </source>
</evidence>
<dbReference type="Gene3D" id="3.90.1720.10">
    <property type="entry name" value="endopeptidase domain like (from Nostoc punctiforme)"/>
    <property type="match status" value="1"/>
</dbReference>
<dbReference type="Proteomes" id="UP000196329">
    <property type="component" value="Unassembled WGS sequence"/>
</dbReference>
<dbReference type="PROSITE" id="PS51934">
    <property type="entry name" value="LRAT"/>
    <property type="match status" value="1"/>
</dbReference>
<evidence type="ECO:0000313" key="3">
    <source>
        <dbReference type="Proteomes" id="UP000196329"/>
    </source>
</evidence>
<feature type="domain" description="LRAT" evidence="1">
    <location>
        <begin position="49"/>
        <end position="155"/>
    </location>
</feature>
<dbReference type="Pfam" id="PF04970">
    <property type="entry name" value="LRAT"/>
    <property type="match status" value="1"/>
</dbReference>
<name>A0A1Y3V765_BACUN</name>
<organism evidence="2 3">
    <name type="scientific">Bacteroides uniformis</name>
    <dbReference type="NCBI Taxonomy" id="820"/>
    <lineage>
        <taxon>Bacteria</taxon>
        <taxon>Pseudomonadati</taxon>
        <taxon>Bacteroidota</taxon>
        <taxon>Bacteroidia</taxon>
        <taxon>Bacteroidales</taxon>
        <taxon>Bacteroidaceae</taxon>
        <taxon>Bacteroides</taxon>
    </lineage>
</organism>
<sequence length="190" mass="21813">MRNKLIPAFSELRSVYGDDFTLRCMLGSEELFCKAFQNSKMGRHYTHPIYIAHIAPAHHHLLAIEEGFAIHFSDGGTGGANEIILESLEDIIYREGVPFTEVHYNHEEVEYRFLARNRALLAFSGKWNYAGYNLFFNNCEHFVTLCKTGRSQSGQIRDFFQDAVLIGLSLLTRRPQYASMVLARRLALFD</sequence>
<comment type="caution">
    <text evidence="2">The sequence shown here is derived from an EMBL/GenBank/DDBJ whole genome shotgun (WGS) entry which is preliminary data.</text>
</comment>
<protein>
    <recommendedName>
        <fullName evidence="1">LRAT domain-containing protein</fullName>
    </recommendedName>
</protein>
<accession>A0A1Y3V765</accession>
<dbReference type="InterPro" id="IPR007053">
    <property type="entry name" value="LRAT_dom"/>
</dbReference>